<protein>
    <submittedName>
        <fullName evidence="3">Glyoxylase I family protein</fullName>
    </submittedName>
</protein>
<dbReference type="Pfam" id="PF00903">
    <property type="entry name" value="Glyoxalase"/>
    <property type="match status" value="1"/>
</dbReference>
<sequence length="135" mass="15070">MSGYRFHLHHVSLLVSDTQRALDFYCGILGMAQTERPELPFPGAWLQIAEHQQIHLLELPSPDPVEGRPAHGGRDRHFALVVPDLEVIHRALEAAGWPYSPSKSGRRALFCRDPDGNAVEFFEKGVVAGTETLFD</sequence>
<dbReference type="Gene3D" id="3.10.180.10">
    <property type="entry name" value="2,3-Dihydroxybiphenyl 1,2-Dioxygenase, domain 1"/>
    <property type="match status" value="1"/>
</dbReference>
<dbReference type="GO" id="GO:0046872">
    <property type="term" value="F:metal ion binding"/>
    <property type="evidence" value="ECO:0007669"/>
    <property type="project" value="UniProtKB-KW"/>
</dbReference>
<dbReference type="SUPFAM" id="SSF54593">
    <property type="entry name" value="Glyoxalase/Bleomycin resistance protein/Dihydroxybiphenyl dioxygenase"/>
    <property type="match status" value="1"/>
</dbReference>
<dbReference type="InterPro" id="IPR037523">
    <property type="entry name" value="VOC_core"/>
</dbReference>
<accession>A0AAU9CHU3</accession>
<organism evidence="3 4">
    <name type="scientific">Methylomarinovum caldicuralii</name>
    <dbReference type="NCBI Taxonomy" id="438856"/>
    <lineage>
        <taxon>Bacteria</taxon>
        <taxon>Pseudomonadati</taxon>
        <taxon>Pseudomonadota</taxon>
        <taxon>Gammaproteobacteria</taxon>
        <taxon>Methylococcales</taxon>
        <taxon>Methylothermaceae</taxon>
        <taxon>Methylomarinovum</taxon>
    </lineage>
</organism>
<evidence type="ECO:0000259" key="2">
    <source>
        <dbReference type="PROSITE" id="PS51819"/>
    </source>
</evidence>
<dbReference type="PANTHER" id="PTHR21366:SF22">
    <property type="entry name" value="VOC DOMAIN-CONTAINING PROTEIN"/>
    <property type="match status" value="1"/>
</dbReference>
<dbReference type="InterPro" id="IPR004360">
    <property type="entry name" value="Glyas_Fos-R_dOase_dom"/>
</dbReference>
<dbReference type="GO" id="GO:0004462">
    <property type="term" value="F:lactoylglutathione lyase activity"/>
    <property type="evidence" value="ECO:0007669"/>
    <property type="project" value="InterPro"/>
</dbReference>
<dbReference type="RefSeq" id="WP_317706102.1">
    <property type="nucleotide sequence ID" value="NZ_AP024714.1"/>
</dbReference>
<gene>
    <name evidence="3" type="ORF">MIT9_P0744</name>
</gene>
<evidence type="ECO:0000256" key="1">
    <source>
        <dbReference type="ARBA" id="ARBA00022723"/>
    </source>
</evidence>
<proteinExistence type="predicted"/>
<keyword evidence="1" id="KW-0479">Metal-binding</keyword>
<dbReference type="EMBL" id="AP024714">
    <property type="protein sequence ID" value="BCX81166.1"/>
    <property type="molecule type" value="Genomic_DNA"/>
</dbReference>
<dbReference type="PROSITE" id="PS00934">
    <property type="entry name" value="GLYOXALASE_I_1"/>
    <property type="match status" value="1"/>
</dbReference>
<dbReference type="PROSITE" id="PS51819">
    <property type="entry name" value="VOC"/>
    <property type="match status" value="1"/>
</dbReference>
<dbReference type="AlphaFoldDB" id="A0AAU9CHU3"/>
<dbReference type="CDD" id="cd07245">
    <property type="entry name" value="VOC_like"/>
    <property type="match status" value="1"/>
</dbReference>
<evidence type="ECO:0000313" key="3">
    <source>
        <dbReference type="EMBL" id="BCX81166.1"/>
    </source>
</evidence>
<reference evidence="4" key="1">
    <citation type="journal article" date="2024" name="Int. J. Syst. Evol. Microbiol.">
        <title>Methylomarinovum tepidoasis sp. nov., a moderately thermophilic methanotroph of the family Methylothermaceae isolated from a deep-sea hydrothermal field.</title>
        <authorList>
            <person name="Hirayama H."/>
            <person name="Takaki Y."/>
            <person name="Abe M."/>
            <person name="Miyazaki M."/>
            <person name="Uematsu K."/>
            <person name="Matsui Y."/>
            <person name="Takai K."/>
        </authorList>
    </citation>
    <scope>NUCLEOTIDE SEQUENCE [LARGE SCALE GENOMIC DNA]</scope>
    <source>
        <strain evidence="4">IT-9</strain>
    </source>
</reference>
<keyword evidence="4" id="KW-1185">Reference proteome</keyword>
<dbReference type="Proteomes" id="UP001321825">
    <property type="component" value="Chromosome"/>
</dbReference>
<dbReference type="InterPro" id="IPR029068">
    <property type="entry name" value="Glyas_Bleomycin-R_OHBP_Dase"/>
</dbReference>
<name>A0AAU9CHU3_9GAMM</name>
<dbReference type="KEGG" id="mcau:MIT9_P0744"/>
<dbReference type="PANTHER" id="PTHR21366">
    <property type="entry name" value="GLYOXALASE FAMILY PROTEIN"/>
    <property type="match status" value="1"/>
</dbReference>
<feature type="domain" description="VOC" evidence="2">
    <location>
        <begin position="7"/>
        <end position="124"/>
    </location>
</feature>
<dbReference type="InterPro" id="IPR050383">
    <property type="entry name" value="GlyoxalaseI/FosfomycinResist"/>
</dbReference>
<evidence type="ECO:0000313" key="4">
    <source>
        <dbReference type="Proteomes" id="UP001321825"/>
    </source>
</evidence>
<dbReference type="InterPro" id="IPR018146">
    <property type="entry name" value="Glyoxalase_1_CS"/>
</dbReference>